<sequence length="94" mass="10727">MAEGNENEASGSLQWIKEQQHRHVDSTSRYSIVTATNRYHPRTPDVTQINTIKLTSPESFDTKFTVRGQSSKHARLLHFYPGARIPPYASSLQR</sequence>
<evidence type="ECO:0000313" key="3">
    <source>
        <dbReference type="Proteomes" id="UP000177622"/>
    </source>
</evidence>
<feature type="region of interest" description="Disordered" evidence="1">
    <location>
        <begin position="1"/>
        <end position="20"/>
    </location>
</feature>
<organism evidence="2 3">
    <name type="scientific">Penicillium arizonense</name>
    <dbReference type="NCBI Taxonomy" id="1835702"/>
    <lineage>
        <taxon>Eukaryota</taxon>
        <taxon>Fungi</taxon>
        <taxon>Dikarya</taxon>
        <taxon>Ascomycota</taxon>
        <taxon>Pezizomycotina</taxon>
        <taxon>Eurotiomycetes</taxon>
        <taxon>Eurotiomycetidae</taxon>
        <taxon>Eurotiales</taxon>
        <taxon>Aspergillaceae</taxon>
        <taxon>Penicillium</taxon>
    </lineage>
</organism>
<dbReference type="EMBL" id="LXJU01000006">
    <property type="protein sequence ID" value="OGE54118.1"/>
    <property type="molecule type" value="Genomic_DNA"/>
</dbReference>
<reference evidence="2 3" key="1">
    <citation type="journal article" date="2016" name="Sci. Rep.">
        <title>Penicillium arizonense, a new, genome sequenced fungal species, reveals a high chemical diversity in secreted metabolites.</title>
        <authorList>
            <person name="Grijseels S."/>
            <person name="Nielsen J.C."/>
            <person name="Randelovic M."/>
            <person name="Nielsen J."/>
            <person name="Nielsen K.F."/>
            <person name="Workman M."/>
            <person name="Frisvad J.C."/>
        </authorList>
    </citation>
    <scope>NUCLEOTIDE SEQUENCE [LARGE SCALE GENOMIC DNA]</scope>
    <source>
        <strain evidence="2 3">CBS 141311</strain>
    </source>
</reference>
<dbReference type="AlphaFoldDB" id="A0A1F5LLM8"/>
<dbReference type="Proteomes" id="UP000177622">
    <property type="component" value="Unassembled WGS sequence"/>
</dbReference>
<proteinExistence type="predicted"/>
<protein>
    <submittedName>
        <fullName evidence="2">Uncharacterized protein</fullName>
    </submittedName>
</protein>
<accession>A0A1F5LLM8</accession>
<dbReference type="RefSeq" id="XP_022489555.1">
    <property type="nucleotide sequence ID" value="XM_022630121.1"/>
</dbReference>
<gene>
    <name evidence="2" type="ORF">PENARI_c006G00686</name>
</gene>
<evidence type="ECO:0000256" key="1">
    <source>
        <dbReference type="SAM" id="MobiDB-lite"/>
    </source>
</evidence>
<keyword evidence="3" id="KW-1185">Reference proteome</keyword>
<evidence type="ECO:0000313" key="2">
    <source>
        <dbReference type="EMBL" id="OGE54118.1"/>
    </source>
</evidence>
<name>A0A1F5LLM8_PENAI</name>
<dbReference type="GeneID" id="34574855"/>
<comment type="caution">
    <text evidence="2">The sequence shown here is derived from an EMBL/GenBank/DDBJ whole genome shotgun (WGS) entry which is preliminary data.</text>
</comment>